<dbReference type="Pfam" id="PF01636">
    <property type="entry name" value="APH"/>
    <property type="match status" value="1"/>
</dbReference>
<evidence type="ECO:0000313" key="4">
    <source>
        <dbReference type="Proteomes" id="UP000177913"/>
    </source>
</evidence>
<comment type="similarity">
    <text evidence="1">Belongs to the pseudomonas-type ThrB family.</text>
</comment>
<accession>A0A1F7GZC8</accession>
<reference evidence="3 4" key="1">
    <citation type="journal article" date="2016" name="Nat. Commun.">
        <title>Thousands of microbial genomes shed light on interconnected biogeochemical processes in an aquifer system.</title>
        <authorList>
            <person name="Anantharaman K."/>
            <person name="Brown C.T."/>
            <person name="Hug L.A."/>
            <person name="Sharon I."/>
            <person name="Castelle C.J."/>
            <person name="Probst A.J."/>
            <person name="Thomas B.C."/>
            <person name="Singh A."/>
            <person name="Wilkins M.J."/>
            <person name="Karaoz U."/>
            <person name="Brodie E.L."/>
            <person name="Williams K.H."/>
            <person name="Hubbard S.S."/>
            <person name="Banfield J.F."/>
        </authorList>
    </citation>
    <scope>NUCLEOTIDE SEQUENCE [LARGE SCALE GENOMIC DNA]</scope>
</reference>
<dbReference type="InterPro" id="IPR050249">
    <property type="entry name" value="Pseudomonas-type_ThrB"/>
</dbReference>
<dbReference type="SUPFAM" id="SSF56112">
    <property type="entry name" value="Protein kinase-like (PK-like)"/>
    <property type="match status" value="1"/>
</dbReference>
<dbReference type="InterPro" id="IPR011009">
    <property type="entry name" value="Kinase-like_dom_sf"/>
</dbReference>
<feature type="domain" description="Aminoglycoside phosphotransferase" evidence="2">
    <location>
        <begin position="12"/>
        <end position="56"/>
    </location>
</feature>
<evidence type="ECO:0000313" key="3">
    <source>
        <dbReference type="EMBL" id="OGK24165.1"/>
    </source>
</evidence>
<dbReference type="EMBL" id="MFZO01000038">
    <property type="protein sequence ID" value="OGK24165.1"/>
    <property type="molecule type" value="Genomic_DNA"/>
</dbReference>
<gene>
    <name evidence="3" type="ORF">A3C25_00205</name>
</gene>
<protein>
    <recommendedName>
        <fullName evidence="2">Aminoglycoside phosphotransferase domain-containing protein</fullName>
    </recommendedName>
</protein>
<dbReference type="PANTHER" id="PTHR21064:SF6">
    <property type="entry name" value="AMINOGLYCOSIDE PHOSPHOTRANSFERASE DOMAIN-CONTAINING PROTEIN"/>
    <property type="match status" value="1"/>
</dbReference>
<evidence type="ECO:0000256" key="1">
    <source>
        <dbReference type="ARBA" id="ARBA00038240"/>
    </source>
</evidence>
<comment type="caution">
    <text evidence="3">The sequence shown here is derived from an EMBL/GenBank/DDBJ whole genome shotgun (WGS) entry which is preliminary data.</text>
</comment>
<evidence type="ECO:0000259" key="2">
    <source>
        <dbReference type="Pfam" id="PF01636"/>
    </source>
</evidence>
<dbReference type="Gene3D" id="3.90.1200.10">
    <property type="match status" value="1"/>
</dbReference>
<dbReference type="Proteomes" id="UP000177913">
    <property type="component" value="Unassembled WGS sequence"/>
</dbReference>
<dbReference type="AlphaFoldDB" id="A0A1F7GZC8"/>
<sequence>MLFSIFSDFKRLPKQLIHGDLNEMNALFKDGENVGIIDFALSYDPAVYDLGEFSYWIAFPWGTKKFNNGRFKLIVDTFQKNISLSALEIKLLPYMVLRRSMMDIMLTLQYYWLN</sequence>
<proteinExistence type="inferred from homology"/>
<dbReference type="GO" id="GO:0019202">
    <property type="term" value="F:amino acid kinase activity"/>
    <property type="evidence" value="ECO:0007669"/>
    <property type="project" value="TreeGrafter"/>
</dbReference>
<organism evidence="3 4">
    <name type="scientific">Candidatus Roizmanbacteria bacterium RIFCSPHIGHO2_02_FULL_38_11</name>
    <dbReference type="NCBI Taxonomy" id="1802039"/>
    <lineage>
        <taxon>Bacteria</taxon>
        <taxon>Candidatus Roizmaniibacteriota</taxon>
    </lineage>
</organism>
<dbReference type="PANTHER" id="PTHR21064">
    <property type="entry name" value="AMINOGLYCOSIDE PHOSPHOTRANSFERASE DOMAIN-CONTAINING PROTEIN-RELATED"/>
    <property type="match status" value="1"/>
</dbReference>
<dbReference type="InterPro" id="IPR002575">
    <property type="entry name" value="Aminoglycoside_PTrfase"/>
</dbReference>
<name>A0A1F7GZC8_9BACT</name>